<dbReference type="PRINTS" id="PR01035">
    <property type="entry name" value="TCRTETA"/>
</dbReference>
<accession>D6Z506</accession>
<evidence type="ECO:0000256" key="1">
    <source>
        <dbReference type="ARBA" id="ARBA00003279"/>
    </source>
</evidence>
<dbReference type="InterPro" id="IPR036259">
    <property type="entry name" value="MFS_trans_sf"/>
</dbReference>
<keyword evidence="4" id="KW-0813">Transport</keyword>
<organism evidence="11 12">
    <name type="scientific">Desulfurivibrio alkaliphilus (strain DSM 19089 / UNIQEM U267 / AHT2)</name>
    <dbReference type="NCBI Taxonomy" id="589865"/>
    <lineage>
        <taxon>Bacteria</taxon>
        <taxon>Pseudomonadati</taxon>
        <taxon>Thermodesulfobacteriota</taxon>
        <taxon>Desulfobulbia</taxon>
        <taxon>Desulfobulbales</taxon>
        <taxon>Desulfobulbaceae</taxon>
        <taxon>Desulfurivibrio</taxon>
    </lineage>
</organism>
<dbReference type="PROSITE" id="PS50850">
    <property type="entry name" value="MFS"/>
    <property type="match status" value="1"/>
</dbReference>
<dbReference type="Proteomes" id="UP000001508">
    <property type="component" value="Chromosome"/>
</dbReference>
<proteinExistence type="inferred from homology"/>
<feature type="transmembrane region" description="Helical" evidence="9">
    <location>
        <begin position="138"/>
        <end position="157"/>
    </location>
</feature>
<dbReference type="AlphaFoldDB" id="D6Z506"/>
<keyword evidence="8 9" id="KW-0472">Membrane</keyword>
<evidence type="ECO:0000256" key="7">
    <source>
        <dbReference type="ARBA" id="ARBA00022989"/>
    </source>
</evidence>
<dbReference type="SUPFAM" id="SSF103473">
    <property type="entry name" value="MFS general substrate transporter"/>
    <property type="match status" value="1"/>
</dbReference>
<dbReference type="InterPro" id="IPR020846">
    <property type="entry name" value="MFS_dom"/>
</dbReference>
<dbReference type="GO" id="GO:0022857">
    <property type="term" value="F:transmembrane transporter activity"/>
    <property type="evidence" value="ECO:0007669"/>
    <property type="project" value="InterPro"/>
</dbReference>
<dbReference type="InterPro" id="IPR011701">
    <property type="entry name" value="MFS"/>
</dbReference>
<feature type="transmembrane region" description="Helical" evidence="9">
    <location>
        <begin position="390"/>
        <end position="409"/>
    </location>
</feature>
<feature type="transmembrane region" description="Helical" evidence="9">
    <location>
        <begin position="326"/>
        <end position="349"/>
    </location>
</feature>
<dbReference type="InterPro" id="IPR050171">
    <property type="entry name" value="MFS_Transporters"/>
</dbReference>
<feature type="transmembrane region" description="Helical" evidence="9">
    <location>
        <begin position="260"/>
        <end position="290"/>
    </location>
</feature>
<dbReference type="InParanoid" id="D6Z506"/>
<evidence type="ECO:0000313" key="12">
    <source>
        <dbReference type="Proteomes" id="UP000001508"/>
    </source>
</evidence>
<comment type="function">
    <text evidence="1">Resistance to tetracycline by an active tetracycline efflux. This is an energy-dependent process that decreases the accumulation of the antibiotic in whole cells. This protein functions as a metal-tetracycline/H(+) antiporter.</text>
</comment>
<feature type="transmembrane region" description="Helical" evidence="9">
    <location>
        <begin position="72"/>
        <end position="91"/>
    </location>
</feature>
<dbReference type="InterPro" id="IPR005829">
    <property type="entry name" value="Sugar_transporter_CS"/>
</dbReference>
<dbReference type="Gene3D" id="1.20.1250.20">
    <property type="entry name" value="MFS general substrate transporter like domains"/>
    <property type="match status" value="2"/>
</dbReference>
<feature type="domain" description="Major facilitator superfamily (MFS) profile" evidence="10">
    <location>
        <begin position="1"/>
        <end position="414"/>
    </location>
</feature>
<keyword evidence="12" id="KW-1185">Reference proteome</keyword>
<feature type="transmembrane region" description="Helical" evidence="9">
    <location>
        <begin position="237"/>
        <end position="254"/>
    </location>
</feature>
<dbReference type="eggNOG" id="COG2814">
    <property type="taxonomic scope" value="Bacteria"/>
</dbReference>
<keyword evidence="7 9" id="KW-1133">Transmembrane helix</keyword>
<reference evidence="12" key="1">
    <citation type="submission" date="2010-02" db="EMBL/GenBank/DDBJ databases">
        <title>Complete sequence of Desulfurivibrio alkaliphilus AHT2.</title>
        <authorList>
            <consortium name="US DOE Joint Genome Institute"/>
            <person name="Pitluck S."/>
            <person name="Chertkov O."/>
            <person name="Detter J.C."/>
            <person name="Han C."/>
            <person name="Tapia R."/>
            <person name="Larimer F."/>
            <person name="Land M."/>
            <person name="Hauser L."/>
            <person name="Kyrpides N."/>
            <person name="Mikhailova N."/>
            <person name="Sorokin D.Y."/>
            <person name="Muyzer G."/>
            <person name="Woyke T."/>
        </authorList>
    </citation>
    <scope>NUCLEOTIDE SEQUENCE [LARGE SCALE GENOMIC DNA]</scope>
    <source>
        <strain evidence="12">DSM 19089 / UNIQEM U267 / AHT2</strain>
    </source>
</reference>
<evidence type="ECO:0000256" key="4">
    <source>
        <dbReference type="ARBA" id="ARBA00022448"/>
    </source>
</evidence>
<feature type="transmembrane region" description="Helical" evidence="9">
    <location>
        <begin position="302"/>
        <end position="320"/>
    </location>
</feature>
<comment type="similarity">
    <text evidence="3">Belongs to the major facilitator superfamily. TCR/Tet family.</text>
</comment>
<evidence type="ECO:0000256" key="6">
    <source>
        <dbReference type="ARBA" id="ARBA00022692"/>
    </source>
</evidence>
<dbReference type="CDD" id="cd17325">
    <property type="entry name" value="MFS_MdtG_SLC18_like"/>
    <property type="match status" value="1"/>
</dbReference>
<comment type="subcellular location">
    <subcellularLocation>
        <location evidence="2">Cell membrane</location>
        <topology evidence="2">Multi-pass membrane protein</topology>
    </subcellularLocation>
</comment>
<dbReference type="PROSITE" id="PS00216">
    <property type="entry name" value="SUGAR_TRANSPORT_1"/>
    <property type="match status" value="1"/>
</dbReference>
<evidence type="ECO:0000256" key="2">
    <source>
        <dbReference type="ARBA" id="ARBA00004651"/>
    </source>
</evidence>
<dbReference type="KEGG" id="dak:DaAHT2_1951"/>
<evidence type="ECO:0000256" key="8">
    <source>
        <dbReference type="ARBA" id="ARBA00023136"/>
    </source>
</evidence>
<keyword evidence="6 9" id="KW-0812">Transmembrane</keyword>
<evidence type="ECO:0000256" key="3">
    <source>
        <dbReference type="ARBA" id="ARBA00007520"/>
    </source>
</evidence>
<dbReference type="HOGENOM" id="CLU_001265_10_14_7"/>
<evidence type="ECO:0000256" key="5">
    <source>
        <dbReference type="ARBA" id="ARBA00022475"/>
    </source>
</evidence>
<dbReference type="GO" id="GO:0005886">
    <property type="term" value="C:plasma membrane"/>
    <property type="evidence" value="ECO:0007669"/>
    <property type="project" value="UniProtKB-SubCell"/>
</dbReference>
<gene>
    <name evidence="11" type="ordered locus">DaAHT2_1951</name>
</gene>
<evidence type="ECO:0000259" key="10">
    <source>
        <dbReference type="PROSITE" id="PS50850"/>
    </source>
</evidence>
<evidence type="ECO:0000313" key="11">
    <source>
        <dbReference type="EMBL" id="ADH86631.1"/>
    </source>
</evidence>
<dbReference type="STRING" id="589865.DaAHT2_1951"/>
<protein>
    <submittedName>
        <fullName evidence="11">Major facilitator superfamily MFS_1</fullName>
    </submittedName>
</protein>
<dbReference type="EMBL" id="CP001940">
    <property type="protein sequence ID" value="ADH86631.1"/>
    <property type="molecule type" value="Genomic_DNA"/>
</dbReference>
<sequence>MVLSPFMMLCGVGLLAIFSSTISKSPALPLLVDYLDGDPAMLGLVAAVSAATGIIFSLPAGLLSDRIGRRRMLLVAAVVFATAPFLYPLAVTPWHLILIRLYHGLATAIFIPVALAMVGDLYQQSRGEKMGWFSTATLLGRFAAPATGGMLLGLYGADPAKGFLVVYLVCGGAGVAVLLASLALPVAAPASSTGPAGPAAAVASAATTRDHASSPAPVAADGNWRSDLYDLLGNRPLMATCAVEAAILFAYGVFETFLPLHALAVGLSVYQIGICLSAQIITVALLKPLLGRFSDRHGRPPQILFGTLASGVTILLFARVESFPGLLLLSMILGLTIALVSAAVAAHIADLSRRGRGGSAMGMLGSIMDIGHTAGPLLGGLLAFYFGMPAAFLGAAGVLFLAAACFPFSQRMSRAQGRG</sequence>
<feature type="transmembrane region" description="Helical" evidence="9">
    <location>
        <begin position="97"/>
        <end position="118"/>
    </location>
</feature>
<dbReference type="PANTHER" id="PTHR23517">
    <property type="entry name" value="RESISTANCE PROTEIN MDTM, PUTATIVE-RELATED-RELATED"/>
    <property type="match status" value="1"/>
</dbReference>
<evidence type="ECO:0000256" key="9">
    <source>
        <dbReference type="SAM" id="Phobius"/>
    </source>
</evidence>
<name>D6Z506_DESAT</name>
<feature type="transmembrane region" description="Helical" evidence="9">
    <location>
        <begin position="39"/>
        <end position="60"/>
    </location>
</feature>
<feature type="transmembrane region" description="Helical" evidence="9">
    <location>
        <begin position="361"/>
        <end position="384"/>
    </location>
</feature>
<dbReference type="InterPro" id="IPR001958">
    <property type="entry name" value="Tet-R_TetA/multi-R_MdtG-like"/>
</dbReference>
<feature type="transmembrane region" description="Helical" evidence="9">
    <location>
        <begin position="163"/>
        <end position="184"/>
    </location>
</feature>
<keyword evidence="5" id="KW-1003">Cell membrane</keyword>
<dbReference type="Pfam" id="PF07690">
    <property type="entry name" value="MFS_1"/>
    <property type="match status" value="1"/>
</dbReference>